<feature type="transmembrane region" description="Helical" evidence="11">
    <location>
        <begin position="281"/>
        <end position="300"/>
    </location>
</feature>
<dbReference type="SUPFAM" id="SSF58104">
    <property type="entry name" value="Methyl-accepting chemotaxis protein (MCP) signaling domain"/>
    <property type="match status" value="1"/>
</dbReference>
<keyword evidence="15" id="KW-1185">Reference proteome</keyword>
<evidence type="ECO:0000256" key="9">
    <source>
        <dbReference type="ARBA" id="ARBA00029447"/>
    </source>
</evidence>
<evidence type="ECO:0000256" key="3">
    <source>
        <dbReference type="ARBA" id="ARBA00022481"/>
    </source>
</evidence>
<accession>A0A3P5XG58</accession>
<dbReference type="OrthoDB" id="9762005at2"/>
<dbReference type="Pfam" id="PF02743">
    <property type="entry name" value="dCache_1"/>
    <property type="match status" value="1"/>
</dbReference>
<keyword evidence="7 11" id="KW-0472">Membrane</keyword>
<dbReference type="SMART" id="SM00283">
    <property type="entry name" value="MA"/>
    <property type="match status" value="1"/>
</dbReference>
<evidence type="ECO:0000259" key="12">
    <source>
        <dbReference type="PROSITE" id="PS50111"/>
    </source>
</evidence>
<keyword evidence="6 11" id="KW-1133">Transmembrane helix</keyword>
<dbReference type="AlphaFoldDB" id="A0A3P5XG58"/>
<dbReference type="SUPFAM" id="SSF103190">
    <property type="entry name" value="Sensory domain-like"/>
    <property type="match status" value="1"/>
</dbReference>
<proteinExistence type="inferred from homology"/>
<reference evidence="14 15" key="1">
    <citation type="submission" date="2018-11" db="EMBL/GenBank/DDBJ databases">
        <authorList>
            <person name="Criscuolo A."/>
        </authorList>
    </citation>
    <scope>NUCLEOTIDE SEQUENCE [LARGE SCALE GENOMIC DNA]</scope>
    <source>
        <strain evidence="14">ATB-66</strain>
    </source>
</reference>
<organism evidence="14 15">
    <name type="scientific">Filibacter tadaridae</name>
    <dbReference type="NCBI Taxonomy" id="2483811"/>
    <lineage>
        <taxon>Bacteria</taxon>
        <taxon>Bacillati</taxon>
        <taxon>Bacillota</taxon>
        <taxon>Bacilli</taxon>
        <taxon>Bacillales</taxon>
        <taxon>Caryophanaceae</taxon>
        <taxon>Filibacter</taxon>
    </lineage>
</organism>
<dbReference type="Proteomes" id="UP000270468">
    <property type="component" value="Unassembled WGS sequence"/>
</dbReference>
<dbReference type="EMBL" id="UXAV01000039">
    <property type="protein sequence ID" value="VDC27578.1"/>
    <property type="molecule type" value="Genomic_DNA"/>
</dbReference>
<comment type="subcellular location">
    <subcellularLocation>
        <location evidence="1">Cell membrane</location>
        <topology evidence="1">Multi-pass membrane protein</topology>
    </subcellularLocation>
</comment>
<evidence type="ECO:0000256" key="5">
    <source>
        <dbReference type="ARBA" id="ARBA00022692"/>
    </source>
</evidence>
<dbReference type="CDD" id="cd18773">
    <property type="entry name" value="PDC1_HK_sensor"/>
    <property type="match status" value="1"/>
</dbReference>
<dbReference type="GO" id="GO:0006935">
    <property type="term" value="P:chemotaxis"/>
    <property type="evidence" value="ECO:0007669"/>
    <property type="project" value="UniProtKB-KW"/>
</dbReference>
<dbReference type="PANTHER" id="PTHR32089:SF114">
    <property type="entry name" value="METHYL-ACCEPTING CHEMOTAXIS PROTEIN MCPB"/>
    <property type="match status" value="1"/>
</dbReference>
<dbReference type="SMART" id="SM00304">
    <property type="entry name" value="HAMP"/>
    <property type="match status" value="1"/>
</dbReference>
<dbReference type="Pfam" id="PF00672">
    <property type="entry name" value="HAMP"/>
    <property type="match status" value="1"/>
</dbReference>
<evidence type="ECO:0000256" key="8">
    <source>
        <dbReference type="ARBA" id="ARBA00023224"/>
    </source>
</evidence>
<dbReference type="InterPro" id="IPR033479">
    <property type="entry name" value="dCache_1"/>
</dbReference>
<evidence type="ECO:0000256" key="10">
    <source>
        <dbReference type="PROSITE-ProRule" id="PRU00284"/>
    </source>
</evidence>
<evidence type="ECO:0000256" key="7">
    <source>
        <dbReference type="ARBA" id="ARBA00023136"/>
    </source>
</evidence>
<dbReference type="PROSITE" id="PS50885">
    <property type="entry name" value="HAMP"/>
    <property type="match status" value="1"/>
</dbReference>
<keyword evidence="4" id="KW-0145">Chemotaxis</keyword>
<dbReference type="InterPro" id="IPR029151">
    <property type="entry name" value="Sensor-like_sf"/>
</dbReference>
<dbReference type="InterPro" id="IPR004089">
    <property type="entry name" value="MCPsignal_dom"/>
</dbReference>
<keyword evidence="2" id="KW-1003">Cell membrane</keyword>
<evidence type="ECO:0000313" key="14">
    <source>
        <dbReference type="EMBL" id="VDC27578.1"/>
    </source>
</evidence>
<dbReference type="InterPro" id="IPR003660">
    <property type="entry name" value="HAMP_dom"/>
</dbReference>
<evidence type="ECO:0000256" key="1">
    <source>
        <dbReference type="ARBA" id="ARBA00004651"/>
    </source>
</evidence>
<dbReference type="CDD" id="cd06225">
    <property type="entry name" value="HAMP"/>
    <property type="match status" value="1"/>
</dbReference>
<gene>
    <name evidence="14" type="primary">mcpC_2</name>
    <name evidence="14" type="ORF">FILTAD_01668</name>
</gene>
<keyword evidence="5 11" id="KW-0812">Transmembrane</keyword>
<sequence length="658" mass="71635">MFRSIKTKIIATVMVLFLIGVTAMTAISSMQVQSKTEKNLIDQSVVFVDEMGNSITNFLGQYEKGITQLSNSKVIRDYTVADSGATLDTEFTEFLDLYGESSAVYFALPTKQMMLVPHADLGKDYDPTSFEWYTEAAANPDTVYWTEPHISRTTGEYEISAMKAVLKNGKLIGVLGLDINLDTLAESISESDIGYNGYPVLFDSTGVAMVHPTLAGESLINLPYIKEMFARDKSKGAIHYTHEGNDKVNVFATIPGFEWKISAIYNEKDINEIAISLRKSMMIVAIATLLLFFIVLYFMISRTIRPIGVLKSLMDSVSKGDLSVRSDIKTKDEIGELSDNFNTMIENMNAIITVVNGSASNVRASSESLSAVAEETNASSEEVANAVTEIAQGASRSAEDAENVTESAELLGRQINEITTKAGAMSEIAIKAGEMNVNGQGRMQELKLSFSDWETNLESMSEVIGTLEDKVKAIGGVMETITQISSQTNLLALNASIEAARAGEHGKGFAVVADEVRKLAEQSASSTEEVKVTVQELQKESRLVAQQMNETRENFQVQGTVVHNTEITFEGISTLMSDLQVSIDSVYGEIQKVATYKEDVAETIQTMAATSQETAAACEEVSASTDEQLRAIQSVTDAAETLTGLSEELSNAVNQFKI</sequence>
<dbReference type="PROSITE" id="PS50111">
    <property type="entry name" value="CHEMOTAXIS_TRANSDUC_2"/>
    <property type="match status" value="1"/>
</dbReference>
<protein>
    <submittedName>
        <fullName evidence="14">Methyl-accepting chemotaxis protein McpC</fullName>
    </submittedName>
</protein>
<name>A0A3P5XG58_9BACL</name>
<dbReference type="Gene3D" id="1.10.287.950">
    <property type="entry name" value="Methyl-accepting chemotaxis protein"/>
    <property type="match status" value="1"/>
</dbReference>
<comment type="similarity">
    <text evidence="9">Belongs to the methyl-accepting chemotaxis (MCP) protein family.</text>
</comment>
<evidence type="ECO:0000259" key="13">
    <source>
        <dbReference type="PROSITE" id="PS50885"/>
    </source>
</evidence>
<dbReference type="CDD" id="cd12912">
    <property type="entry name" value="PDC2_MCP_like"/>
    <property type="match status" value="1"/>
</dbReference>
<evidence type="ECO:0000256" key="6">
    <source>
        <dbReference type="ARBA" id="ARBA00022989"/>
    </source>
</evidence>
<evidence type="ECO:0000313" key="15">
    <source>
        <dbReference type="Proteomes" id="UP000270468"/>
    </source>
</evidence>
<dbReference type="GO" id="GO:0007165">
    <property type="term" value="P:signal transduction"/>
    <property type="evidence" value="ECO:0007669"/>
    <property type="project" value="UniProtKB-KW"/>
</dbReference>
<dbReference type="GO" id="GO:0005886">
    <property type="term" value="C:plasma membrane"/>
    <property type="evidence" value="ECO:0007669"/>
    <property type="project" value="UniProtKB-SubCell"/>
</dbReference>
<dbReference type="PANTHER" id="PTHR32089">
    <property type="entry name" value="METHYL-ACCEPTING CHEMOTAXIS PROTEIN MCPB"/>
    <property type="match status" value="1"/>
</dbReference>
<evidence type="ECO:0000256" key="11">
    <source>
        <dbReference type="SAM" id="Phobius"/>
    </source>
</evidence>
<dbReference type="Pfam" id="PF00015">
    <property type="entry name" value="MCPsignal"/>
    <property type="match status" value="1"/>
</dbReference>
<feature type="domain" description="Methyl-accepting transducer" evidence="12">
    <location>
        <begin position="372"/>
        <end position="622"/>
    </location>
</feature>
<feature type="domain" description="HAMP" evidence="13">
    <location>
        <begin position="301"/>
        <end position="353"/>
    </location>
</feature>
<evidence type="ECO:0000256" key="2">
    <source>
        <dbReference type="ARBA" id="ARBA00022475"/>
    </source>
</evidence>
<keyword evidence="3" id="KW-0488">Methylation</keyword>
<dbReference type="Gene3D" id="3.30.450.20">
    <property type="entry name" value="PAS domain"/>
    <property type="match status" value="1"/>
</dbReference>
<dbReference type="RefSeq" id="WP_124070051.1">
    <property type="nucleotide sequence ID" value="NZ_CBCRXF010000021.1"/>
</dbReference>
<evidence type="ECO:0000256" key="4">
    <source>
        <dbReference type="ARBA" id="ARBA00022500"/>
    </source>
</evidence>
<keyword evidence="8 10" id="KW-0807">Transducer</keyword>